<accession>A0ABM2ZM37</accession>
<feature type="region of interest" description="Disordered" evidence="1">
    <location>
        <begin position="1"/>
        <end position="32"/>
    </location>
</feature>
<organism evidence="2 3">
    <name type="scientific">Gossypium hirsutum</name>
    <name type="common">Upland cotton</name>
    <name type="synonym">Gossypium mexicanum</name>
    <dbReference type="NCBI Taxonomy" id="3635"/>
    <lineage>
        <taxon>Eukaryota</taxon>
        <taxon>Viridiplantae</taxon>
        <taxon>Streptophyta</taxon>
        <taxon>Embryophyta</taxon>
        <taxon>Tracheophyta</taxon>
        <taxon>Spermatophyta</taxon>
        <taxon>Magnoliopsida</taxon>
        <taxon>eudicotyledons</taxon>
        <taxon>Gunneridae</taxon>
        <taxon>Pentapetalae</taxon>
        <taxon>rosids</taxon>
        <taxon>malvids</taxon>
        <taxon>Malvales</taxon>
        <taxon>Malvaceae</taxon>
        <taxon>Malvoideae</taxon>
        <taxon>Gossypium</taxon>
    </lineage>
</organism>
<proteinExistence type="predicted"/>
<dbReference type="Proteomes" id="UP000818029">
    <property type="component" value="Chromosome D01"/>
</dbReference>
<gene>
    <name evidence="3" type="primary">LOC121213794</name>
</gene>
<sequence length="104" mass="11649">MPKKQKKKDHQPSQRPILSPETKPPTTRTRNDSVYRVARAGGQRAGAALDVTEAQKTEGQKTLGAAPRVLLFSARAFHCNGFWAYLFSLVDRANLGFYIYILKT</sequence>
<evidence type="ECO:0000256" key="1">
    <source>
        <dbReference type="SAM" id="MobiDB-lite"/>
    </source>
</evidence>
<evidence type="ECO:0000313" key="3">
    <source>
        <dbReference type="RefSeq" id="XP_040942850.1"/>
    </source>
</evidence>
<dbReference type="GeneID" id="121213794"/>
<reference evidence="3" key="2">
    <citation type="submission" date="2025-08" db="UniProtKB">
        <authorList>
            <consortium name="RefSeq"/>
        </authorList>
    </citation>
    <scope>IDENTIFICATION</scope>
</reference>
<reference evidence="2" key="1">
    <citation type="journal article" date="2020" name="Nat. Genet.">
        <title>Genomic diversifications of five Gossypium allopolyploid species and their impact on cotton improvement.</title>
        <authorList>
            <person name="Chen Z.J."/>
            <person name="Sreedasyam A."/>
            <person name="Ando A."/>
            <person name="Song Q."/>
            <person name="De Santiago L.M."/>
            <person name="Hulse-Kemp A.M."/>
            <person name="Ding M."/>
            <person name="Ye W."/>
            <person name="Kirkbride R.C."/>
            <person name="Jenkins J."/>
            <person name="Plott C."/>
            <person name="Lovell J."/>
            <person name="Lin Y.M."/>
            <person name="Vaughn R."/>
            <person name="Liu B."/>
            <person name="Simpson S."/>
            <person name="Scheffler B.E."/>
            <person name="Wen L."/>
            <person name="Saski C.A."/>
            <person name="Grover C.E."/>
            <person name="Hu G."/>
            <person name="Conover J.L."/>
            <person name="Carlson J.W."/>
            <person name="Shu S."/>
            <person name="Boston L.B."/>
            <person name="Williams M."/>
            <person name="Peterson D.G."/>
            <person name="McGee K."/>
            <person name="Jones D.C."/>
            <person name="Wendel J.F."/>
            <person name="Stelly D.M."/>
            <person name="Grimwood J."/>
            <person name="Schmutz J."/>
        </authorList>
    </citation>
    <scope>NUCLEOTIDE SEQUENCE [LARGE SCALE GENOMIC DNA]</scope>
    <source>
        <strain evidence="2">cv. TM-1</strain>
    </source>
</reference>
<dbReference type="RefSeq" id="XP_040942850.1">
    <property type="nucleotide sequence ID" value="XM_041086916.1"/>
</dbReference>
<name>A0ABM2ZM37_GOSHI</name>
<keyword evidence="2" id="KW-1185">Reference proteome</keyword>
<protein>
    <submittedName>
        <fullName evidence="3">Uncharacterized protein</fullName>
    </submittedName>
</protein>
<evidence type="ECO:0000313" key="2">
    <source>
        <dbReference type="Proteomes" id="UP000818029"/>
    </source>
</evidence>